<dbReference type="InterPro" id="IPR003593">
    <property type="entry name" value="AAA+_ATPase"/>
</dbReference>
<keyword evidence="10" id="KW-0472">Membrane</keyword>
<gene>
    <name evidence="12" type="ORF">LEP1GSC058_4050</name>
</gene>
<evidence type="ECO:0000256" key="9">
    <source>
        <dbReference type="ARBA" id="ARBA00022970"/>
    </source>
</evidence>
<dbReference type="RefSeq" id="WP_016550680.1">
    <property type="nucleotide sequence ID" value="NZ_AKWZ02000010.1"/>
</dbReference>
<dbReference type="PROSITE" id="PS50893">
    <property type="entry name" value="ABC_TRANSPORTER_2"/>
    <property type="match status" value="1"/>
</dbReference>
<dbReference type="SMART" id="SM00382">
    <property type="entry name" value="AAA"/>
    <property type="match status" value="1"/>
</dbReference>
<keyword evidence="13" id="KW-1185">Reference proteome</keyword>
<comment type="function">
    <text evidence="1">Part of the ABC transporter FtsEX involved in cellular division. Important for assembly or stability of the septal ring.</text>
</comment>
<reference evidence="12" key="1">
    <citation type="submission" date="2013-04" db="EMBL/GenBank/DDBJ databases">
        <authorList>
            <person name="Harkins D.M."/>
            <person name="Durkin A.S."/>
            <person name="Selengut J.D."/>
            <person name="Sanka R."/>
            <person name="DePew J."/>
            <person name="Purushe J."/>
            <person name="Ahmed A."/>
            <person name="van der Linden H."/>
            <person name="Goris M.G.A."/>
            <person name="Hartskeerl R.A."/>
            <person name="Vinetz J.M."/>
            <person name="Sutton G.G."/>
            <person name="Nelson W.C."/>
            <person name="Fouts D.E."/>
        </authorList>
    </citation>
    <scope>NUCLEOTIDE SEQUENCE [LARGE SCALE GENOMIC DNA]</scope>
    <source>
        <strain evidence="12">BUT 6</strain>
    </source>
</reference>
<dbReference type="InterPro" id="IPR045865">
    <property type="entry name" value="ACT-like_dom_sf"/>
</dbReference>
<dbReference type="SUPFAM" id="SSF52540">
    <property type="entry name" value="P-loop containing nucleoside triphosphate hydrolases"/>
    <property type="match status" value="1"/>
</dbReference>
<dbReference type="InterPro" id="IPR027417">
    <property type="entry name" value="P-loop_NTPase"/>
</dbReference>
<dbReference type="PANTHER" id="PTHR43166:SF30">
    <property type="entry name" value="METHIONINE IMPORT ATP-BINDING PROTEIN METN"/>
    <property type="match status" value="1"/>
</dbReference>
<dbReference type="InterPro" id="IPR017871">
    <property type="entry name" value="ABC_transporter-like_CS"/>
</dbReference>
<dbReference type="Pfam" id="PF09383">
    <property type="entry name" value="NIL"/>
    <property type="match status" value="1"/>
</dbReference>
<dbReference type="GO" id="GO:0006865">
    <property type="term" value="P:amino acid transport"/>
    <property type="evidence" value="ECO:0007669"/>
    <property type="project" value="UniProtKB-KW"/>
</dbReference>
<keyword evidence="6" id="KW-0547">Nucleotide-binding</keyword>
<dbReference type="PROSITE" id="PS00211">
    <property type="entry name" value="ABC_TRANSPORTER_1"/>
    <property type="match status" value="1"/>
</dbReference>
<dbReference type="PANTHER" id="PTHR43166">
    <property type="entry name" value="AMINO ACID IMPORT ATP-BINDING PROTEIN"/>
    <property type="match status" value="1"/>
</dbReference>
<dbReference type="EMBL" id="AKWZ02000010">
    <property type="protein sequence ID" value="EPG74222.1"/>
    <property type="molecule type" value="Genomic_DNA"/>
</dbReference>
<evidence type="ECO:0000256" key="1">
    <source>
        <dbReference type="ARBA" id="ARBA00002579"/>
    </source>
</evidence>
<dbReference type="Gene3D" id="3.30.70.260">
    <property type="match status" value="1"/>
</dbReference>
<keyword evidence="5" id="KW-1003">Cell membrane</keyword>
<keyword evidence="9" id="KW-0029">Amino-acid transport</keyword>
<evidence type="ECO:0000256" key="7">
    <source>
        <dbReference type="ARBA" id="ARBA00022840"/>
    </source>
</evidence>
<evidence type="ECO:0000256" key="6">
    <source>
        <dbReference type="ARBA" id="ARBA00022741"/>
    </source>
</evidence>
<dbReference type="SUPFAM" id="SSF55021">
    <property type="entry name" value="ACT-like"/>
    <property type="match status" value="1"/>
</dbReference>
<dbReference type="CDD" id="cd03258">
    <property type="entry name" value="ABC_MetN_methionine_transporter"/>
    <property type="match status" value="1"/>
</dbReference>
<accession>S3W1P2</accession>
<keyword evidence="4" id="KW-0813">Transport</keyword>
<dbReference type="InterPro" id="IPR050086">
    <property type="entry name" value="MetN_ABC_transporter-like"/>
</dbReference>
<keyword evidence="8" id="KW-1278">Translocase</keyword>
<evidence type="ECO:0000256" key="10">
    <source>
        <dbReference type="ARBA" id="ARBA00023136"/>
    </source>
</evidence>
<dbReference type="InterPro" id="IPR003439">
    <property type="entry name" value="ABC_transporter-like_ATP-bd"/>
</dbReference>
<dbReference type="STRING" id="1193011.LEP1GSC058_4050"/>
<evidence type="ECO:0000256" key="8">
    <source>
        <dbReference type="ARBA" id="ARBA00022967"/>
    </source>
</evidence>
<dbReference type="Proteomes" id="UP000014540">
    <property type="component" value="Unassembled WGS sequence"/>
</dbReference>
<keyword evidence="7 12" id="KW-0067">ATP-binding</keyword>
<name>S3W1P2_9LEPT</name>
<proteinExistence type="inferred from homology"/>
<feature type="domain" description="ABC transporter" evidence="11">
    <location>
        <begin position="17"/>
        <end position="254"/>
    </location>
</feature>
<dbReference type="AlphaFoldDB" id="S3W1P2"/>
<organism evidence="12 13">
    <name type="scientific">Leptospira fainei serovar Hurstbridge str. BUT 6</name>
    <dbReference type="NCBI Taxonomy" id="1193011"/>
    <lineage>
        <taxon>Bacteria</taxon>
        <taxon>Pseudomonadati</taxon>
        <taxon>Spirochaetota</taxon>
        <taxon>Spirochaetia</taxon>
        <taxon>Leptospirales</taxon>
        <taxon>Leptospiraceae</taxon>
        <taxon>Leptospira</taxon>
    </lineage>
</organism>
<evidence type="ECO:0000256" key="5">
    <source>
        <dbReference type="ARBA" id="ARBA00022475"/>
    </source>
</evidence>
<dbReference type="Gene3D" id="3.40.50.300">
    <property type="entry name" value="P-loop containing nucleotide triphosphate hydrolases"/>
    <property type="match status" value="1"/>
</dbReference>
<sequence length="348" mass="38586">MVRTEKIDGSKNGKTILEFQNVSKSFLKANNHAVNDVTLSVRKGEIFGIIGQTGAGKSTLLRFANLLETPDSGRILFEDKNITRLKGALLREHRRNVGMVFQQFQLFSNRRVFDNIALPLKAAGWKQSNINDRVFELLSLVGIHDKKNSYPAQLSGGQKQRVGIARALANRPHLLLCDEPTSALDPETTRSILSLLKEINKTLGVTILLVTHEMDVVRDVCDTVAVMEQGRVVESGSCYSLFADPLNQATRRLTGSVLSQSIPAETLARTTGRILRIVLKNEVATQPILGRVIQATNIVPNILHSNVEYISGQPIGIFYLETDPDERITETIRSAFIRYGAIVEEISK</sequence>
<dbReference type="Pfam" id="PF00005">
    <property type="entry name" value="ABC_tran"/>
    <property type="match status" value="1"/>
</dbReference>
<evidence type="ECO:0000256" key="4">
    <source>
        <dbReference type="ARBA" id="ARBA00022448"/>
    </source>
</evidence>
<comment type="similarity">
    <text evidence="2">Belongs to the ABC transporter superfamily.</text>
</comment>
<dbReference type="GO" id="GO:0016887">
    <property type="term" value="F:ATP hydrolysis activity"/>
    <property type="evidence" value="ECO:0007669"/>
    <property type="project" value="InterPro"/>
</dbReference>
<dbReference type="GO" id="GO:0005886">
    <property type="term" value="C:plasma membrane"/>
    <property type="evidence" value="ECO:0007669"/>
    <property type="project" value="UniProtKB-ARBA"/>
</dbReference>
<dbReference type="GO" id="GO:0005524">
    <property type="term" value="F:ATP binding"/>
    <property type="evidence" value="ECO:0007669"/>
    <property type="project" value="UniProtKB-KW"/>
</dbReference>
<evidence type="ECO:0000313" key="13">
    <source>
        <dbReference type="Proteomes" id="UP000014540"/>
    </source>
</evidence>
<dbReference type="InterPro" id="IPR041701">
    <property type="entry name" value="MetN_ABC"/>
</dbReference>
<dbReference type="InterPro" id="IPR018449">
    <property type="entry name" value="NIL_domain"/>
</dbReference>
<dbReference type="SMART" id="SM00930">
    <property type="entry name" value="NIL"/>
    <property type="match status" value="1"/>
</dbReference>
<evidence type="ECO:0000259" key="11">
    <source>
        <dbReference type="PROSITE" id="PS50893"/>
    </source>
</evidence>
<dbReference type="OrthoDB" id="9805538at2"/>
<evidence type="ECO:0000256" key="2">
    <source>
        <dbReference type="ARBA" id="ARBA00005417"/>
    </source>
</evidence>
<comment type="caution">
    <text evidence="12">The sequence shown here is derived from an EMBL/GenBank/DDBJ whole genome shotgun (WGS) entry which is preliminary data.</text>
</comment>
<dbReference type="FunFam" id="3.40.50.300:FF:000056">
    <property type="entry name" value="Cell division ATP-binding protein FtsE"/>
    <property type="match status" value="1"/>
</dbReference>
<evidence type="ECO:0000256" key="3">
    <source>
        <dbReference type="ARBA" id="ARBA00020019"/>
    </source>
</evidence>
<protein>
    <recommendedName>
        <fullName evidence="3">Cell division ATP-binding protein FtsE</fullName>
    </recommendedName>
</protein>
<evidence type="ECO:0000313" key="12">
    <source>
        <dbReference type="EMBL" id="EPG74222.1"/>
    </source>
</evidence>